<dbReference type="HAMAP" id="MF_00495">
    <property type="entry name" value="GPH_hydrolase_bact"/>
    <property type="match status" value="1"/>
</dbReference>
<evidence type="ECO:0000256" key="8">
    <source>
        <dbReference type="ARBA" id="ARBA00022842"/>
    </source>
</evidence>
<dbReference type="InterPro" id="IPR023198">
    <property type="entry name" value="PGP-like_dom2"/>
</dbReference>
<dbReference type="Proteomes" id="UP001205890">
    <property type="component" value="Unassembled WGS sequence"/>
</dbReference>
<feature type="binding site" evidence="10">
    <location>
        <position position="178"/>
    </location>
    <ligand>
        <name>Mg(2+)</name>
        <dbReference type="ChEBI" id="CHEBI:18420"/>
    </ligand>
</feature>
<dbReference type="SUPFAM" id="SSF56784">
    <property type="entry name" value="HAD-like"/>
    <property type="match status" value="1"/>
</dbReference>
<evidence type="ECO:0000256" key="1">
    <source>
        <dbReference type="ARBA" id="ARBA00000830"/>
    </source>
</evidence>
<protein>
    <recommendedName>
        <fullName evidence="5 10">Phosphoglycolate phosphatase</fullName>
        <shortName evidence="10">PGP</shortName>
        <shortName evidence="10">PGPase</shortName>
        <ecNumber evidence="5 10">3.1.3.18</ecNumber>
    </recommendedName>
</protein>
<dbReference type="PRINTS" id="PR00413">
    <property type="entry name" value="HADHALOGNASE"/>
</dbReference>
<organism evidence="11 12">
    <name type="scientific">Alsobacter ponti</name>
    <dbReference type="NCBI Taxonomy" id="2962936"/>
    <lineage>
        <taxon>Bacteria</taxon>
        <taxon>Pseudomonadati</taxon>
        <taxon>Pseudomonadota</taxon>
        <taxon>Alphaproteobacteria</taxon>
        <taxon>Hyphomicrobiales</taxon>
        <taxon>Alsobacteraceae</taxon>
        <taxon>Alsobacter</taxon>
    </lineage>
</organism>
<reference evidence="11 12" key="1">
    <citation type="submission" date="2022-07" db="EMBL/GenBank/DDBJ databases">
        <authorList>
            <person name="Li W.-J."/>
            <person name="Deng Q.-Q."/>
        </authorList>
    </citation>
    <scope>NUCLEOTIDE SEQUENCE [LARGE SCALE GENOMIC DNA]</scope>
    <source>
        <strain evidence="11 12">SYSU M60028</strain>
    </source>
</reference>
<keyword evidence="6 10" id="KW-0479">Metal-binding</keyword>
<proteinExistence type="inferred from homology"/>
<comment type="catalytic activity">
    <reaction evidence="1 10">
        <text>2-phosphoglycolate + H2O = glycolate + phosphate</text>
        <dbReference type="Rhea" id="RHEA:14369"/>
        <dbReference type="ChEBI" id="CHEBI:15377"/>
        <dbReference type="ChEBI" id="CHEBI:29805"/>
        <dbReference type="ChEBI" id="CHEBI:43474"/>
        <dbReference type="ChEBI" id="CHEBI:58033"/>
        <dbReference type="EC" id="3.1.3.18"/>
    </reaction>
</comment>
<keyword evidence="7 10" id="KW-0378">Hydrolase</keyword>
<comment type="caution">
    <text evidence="11">The sequence shown here is derived from an EMBL/GenBank/DDBJ whole genome shotgun (WGS) entry which is preliminary data.</text>
</comment>
<feature type="active site" description="Nucleophile" evidence="10">
    <location>
        <position position="16"/>
    </location>
</feature>
<sequence length="231" mass="24394">MADANQPSDLPTLVFDLDGTLADTAVDLIGTLNVLMERMGAPPVAVDRARDVVGAGARAMIKRGLSLGGKTASETEIETLFQDFLVHYAENIAVKTSLYPGARAALDRLAMAGYRLAVCTNKPEEHSVRLLGALGVADLFGSICGRDTFAFAKPDPRHLTMTVARAGGDPAHAIMIGDSRTDVDTARAAGLPVIAVSFGYTDTPVAQLSPDRVVDHFDELEAAVAAFRRTA</sequence>
<dbReference type="InterPro" id="IPR050155">
    <property type="entry name" value="HAD-like_hydrolase_sf"/>
</dbReference>
<name>A0ABT1LG24_9HYPH</name>
<dbReference type="PANTHER" id="PTHR43434:SF1">
    <property type="entry name" value="PHOSPHOGLYCOLATE PHOSPHATASE"/>
    <property type="match status" value="1"/>
</dbReference>
<comment type="pathway">
    <text evidence="3 10">Organic acid metabolism; glycolate biosynthesis; glycolate from 2-phosphoglycolate: step 1/1.</text>
</comment>
<dbReference type="InterPro" id="IPR037512">
    <property type="entry name" value="PGPase_prok"/>
</dbReference>
<evidence type="ECO:0000256" key="6">
    <source>
        <dbReference type="ARBA" id="ARBA00022723"/>
    </source>
</evidence>
<dbReference type="EC" id="3.1.3.18" evidence="5 10"/>
<dbReference type="Gene3D" id="1.10.150.240">
    <property type="entry name" value="Putative phosphatase, domain 2"/>
    <property type="match status" value="1"/>
</dbReference>
<evidence type="ECO:0000313" key="12">
    <source>
        <dbReference type="Proteomes" id="UP001205890"/>
    </source>
</evidence>
<evidence type="ECO:0000256" key="3">
    <source>
        <dbReference type="ARBA" id="ARBA00004818"/>
    </source>
</evidence>
<dbReference type="SFLD" id="SFLDG01135">
    <property type="entry name" value="C1.5.6:_HAD__Beta-PGM__Phospha"/>
    <property type="match status" value="1"/>
</dbReference>
<comment type="cofactor">
    <cofactor evidence="2 10">
        <name>Mg(2+)</name>
        <dbReference type="ChEBI" id="CHEBI:18420"/>
    </cofactor>
</comment>
<accession>A0ABT1LG24</accession>
<dbReference type="InterPro" id="IPR006439">
    <property type="entry name" value="HAD-SF_hydro_IA"/>
</dbReference>
<evidence type="ECO:0000256" key="4">
    <source>
        <dbReference type="ARBA" id="ARBA00006171"/>
    </source>
</evidence>
<dbReference type="PANTHER" id="PTHR43434">
    <property type="entry name" value="PHOSPHOGLYCOLATE PHOSPHATASE"/>
    <property type="match status" value="1"/>
</dbReference>
<keyword evidence="8 10" id="KW-0460">Magnesium</keyword>
<dbReference type="NCBIfam" id="TIGR01509">
    <property type="entry name" value="HAD-SF-IA-v3"/>
    <property type="match status" value="1"/>
</dbReference>
<comment type="function">
    <text evidence="10">Specifically catalyzes the dephosphorylation of 2-phosphoglycolate. Is involved in the dissimilation of the intracellular 2-phosphoglycolate formed during the DNA repair of 3'-phosphoglycolate ends, a major class of DNA lesions induced by oxidative stress.</text>
</comment>
<comment type="similarity">
    <text evidence="4 10">Belongs to the HAD-like hydrolase superfamily. CbbY/CbbZ/Gph/YieH family.</text>
</comment>
<evidence type="ECO:0000256" key="5">
    <source>
        <dbReference type="ARBA" id="ARBA00013078"/>
    </source>
</evidence>
<dbReference type="Gene3D" id="3.40.50.1000">
    <property type="entry name" value="HAD superfamily/HAD-like"/>
    <property type="match status" value="1"/>
</dbReference>
<dbReference type="InterPro" id="IPR036412">
    <property type="entry name" value="HAD-like_sf"/>
</dbReference>
<dbReference type="InterPro" id="IPR041492">
    <property type="entry name" value="HAD_2"/>
</dbReference>
<dbReference type="InterPro" id="IPR023214">
    <property type="entry name" value="HAD_sf"/>
</dbReference>
<evidence type="ECO:0000256" key="9">
    <source>
        <dbReference type="ARBA" id="ARBA00023277"/>
    </source>
</evidence>
<dbReference type="SFLD" id="SFLDG01129">
    <property type="entry name" value="C1.5:_HAD__Beta-PGM__Phosphata"/>
    <property type="match status" value="1"/>
</dbReference>
<keyword evidence="9 10" id="KW-0119">Carbohydrate metabolism</keyword>
<dbReference type="SFLD" id="SFLDS00003">
    <property type="entry name" value="Haloacid_Dehalogenase"/>
    <property type="match status" value="1"/>
</dbReference>
<dbReference type="NCBIfam" id="TIGR01549">
    <property type="entry name" value="HAD-SF-IA-v1"/>
    <property type="match status" value="1"/>
</dbReference>
<feature type="binding site" evidence="10">
    <location>
        <position position="16"/>
    </location>
    <ligand>
        <name>Mg(2+)</name>
        <dbReference type="ChEBI" id="CHEBI:18420"/>
    </ligand>
</feature>
<dbReference type="RefSeq" id="WP_254744338.1">
    <property type="nucleotide sequence ID" value="NZ_JANCLU010000017.1"/>
</dbReference>
<dbReference type="Pfam" id="PF13419">
    <property type="entry name" value="HAD_2"/>
    <property type="match status" value="1"/>
</dbReference>
<gene>
    <name evidence="11" type="ORF">NK718_16095</name>
</gene>
<evidence type="ECO:0000256" key="7">
    <source>
        <dbReference type="ARBA" id="ARBA00022801"/>
    </source>
</evidence>
<evidence type="ECO:0000256" key="10">
    <source>
        <dbReference type="HAMAP-Rule" id="MF_00495"/>
    </source>
</evidence>
<dbReference type="EMBL" id="JANCLU010000017">
    <property type="protein sequence ID" value="MCP8940048.1"/>
    <property type="molecule type" value="Genomic_DNA"/>
</dbReference>
<evidence type="ECO:0000313" key="11">
    <source>
        <dbReference type="EMBL" id="MCP8940048.1"/>
    </source>
</evidence>
<keyword evidence="12" id="KW-1185">Reference proteome</keyword>
<feature type="binding site" evidence="10">
    <location>
        <position position="18"/>
    </location>
    <ligand>
        <name>Mg(2+)</name>
        <dbReference type="ChEBI" id="CHEBI:18420"/>
    </ligand>
</feature>
<evidence type="ECO:0000256" key="2">
    <source>
        <dbReference type="ARBA" id="ARBA00001946"/>
    </source>
</evidence>